<protein>
    <recommendedName>
        <fullName evidence="15">RecBCD enzyme subunit RecB</fullName>
        <ecNumber evidence="15">3.1.11.5</ecNumber>
        <ecNumber evidence="15">5.6.2.4</ecNumber>
    </recommendedName>
    <alternativeName>
        <fullName evidence="15">DNA 3'-5' helicase subunit RecB</fullName>
    </alternativeName>
    <alternativeName>
        <fullName evidence="15">Exonuclease V subunit RecB</fullName>
        <shortName evidence="15">ExoV subunit RecB</shortName>
    </alternativeName>
    <alternativeName>
        <fullName evidence="15">Helicase/nuclease RecBCD subunit RecB</fullName>
    </alternativeName>
</protein>
<dbReference type="RefSeq" id="WP_182531070.1">
    <property type="nucleotide sequence ID" value="NZ_JACGXL010000003.1"/>
</dbReference>
<dbReference type="PROSITE" id="PS51217">
    <property type="entry name" value="UVRD_HELICASE_CTER"/>
    <property type="match status" value="1"/>
</dbReference>
<dbReference type="Pfam" id="PF12705">
    <property type="entry name" value="PDDEXK_1"/>
    <property type="match status" value="1"/>
</dbReference>
<dbReference type="PANTHER" id="PTHR11070:SF23">
    <property type="entry name" value="RECBCD ENZYME SUBUNIT RECB"/>
    <property type="match status" value="1"/>
</dbReference>
<comment type="domain">
    <text evidence="15">The C-terminal domain has nuclease activity and interacts with RecD. It interacts with RecA, facilitating its loading onto ssDNA.</text>
</comment>
<feature type="domain" description="UvrD-like helicase ATP-binding" evidence="17">
    <location>
        <begin position="6"/>
        <end position="457"/>
    </location>
</feature>
<dbReference type="GO" id="GO:0000724">
    <property type="term" value="P:double-strand break repair via homologous recombination"/>
    <property type="evidence" value="ECO:0007669"/>
    <property type="project" value="UniProtKB-UniRule"/>
</dbReference>
<evidence type="ECO:0000256" key="7">
    <source>
        <dbReference type="ARBA" id="ARBA00022839"/>
    </source>
</evidence>
<feature type="binding site" evidence="15">
    <location>
        <position position="1094"/>
    </location>
    <ligand>
        <name>Mg(2+)</name>
        <dbReference type="ChEBI" id="CHEBI:18420"/>
    </ligand>
</feature>
<keyword evidence="1 15" id="KW-0540">Nuclease</keyword>
<dbReference type="InterPro" id="IPR000212">
    <property type="entry name" value="DNA_helicase_UvrD/REP"/>
</dbReference>
<dbReference type="InterPro" id="IPR014017">
    <property type="entry name" value="DNA_helicase_UvrD-like_C"/>
</dbReference>
<evidence type="ECO:0000256" key="11">
    <source>
        <dbReference type="ARBA" id="ARBA00023204"/>
    </source>
</evidence>
<dbReference type="InterPro" id="IPR011604">
    <property type="entry name" value="PDDEXK-like_dom_sf"/>
</dbReference>
<comment type="catalytic activity">
    <reaction evidence="14 15">
        <text>ATP + H2O = ADP + phosphate + H(+)</text>
        <dbReference type="Rhea" id="RHEA:13065"/>
        <dbReference type="ChEBI" id="CHEBI:15377"/>
        <dbReference type="ChEBI" id="CHEBI:15378"/>
        <dbReference type="ChEBI" id="CHEBI:30616"/>
        <dbReference type="ChEBI" id="CHEBI:43474"/>
        <dbReference type="ChEBI" id="CHEBI:456216"/>
        <dbReference type="EC" id="5.6.2.4"/>
    </reaction>
</comment>
<dbReference type="Gene3D" id="3.40.50.300">
    <property type="entry name" value="P-loop containing nucleotide triphosphate hydrolases"/>
    <property type="match status" value="2"/>
</dbReference>
<evidence type="ECO:0000256" key="8">
    <source>
        <dbReference type="ARBA" id="ARBA00022840"/>
    </source>
</evidence>
<feature type="binding site" evidence="15">
    <location>
        <position position="1107"/>
    </location>
    <ligand>
        <name>Mg(2+)</name>
        <dbReference type="ChEBI" id="CHEBI:18420"/>
    </ligand>
</feature>
<dbReference type="GO" id="GO:0000287">
    <property type="term" value="F:magnesium ion binding"/>
    <property type="evidence" value="ECO:0007669"/>
    <property type="project" value="UniProtKB-UniRule"/>
</dbReference>
<comment type="subunit">
    <text evidence="15">Heterotrimer of RecB, RecC and RecD. All subunits contribute to DNA-binding. Interacts with RecA.</text>
</comment>
<comment type="function">
    <text evidence="15">A helicase/nuclease that prepares dsDNA breaks (DSB) for recombinational DNA repair. Binds to DSBs and unwinds DNA via a highly rapid and processive ATP-dependent bidirectional helicase activity. Unwinds dsDNA until it encounters a Chi (crossover hotspot instigator) sequence from the 3' direction. Cuts ssDNA a few nucleotides 3' to the Chi site. The properties and activities of the enzyme are changed at Chi. The Chi-altered holoenzyme produces a long 3'-ssDNA overhang and facilitates RecA-binding to the ssDNA for homologous DNA recombination and repair. Holoenzyme degrades any linearized DNA that is unable to undergo homologous recombination. In the holoenzyme this subunit contributes ATPase, 3'-5' helicase, exonuclease activity and loads RecA onto ssDNA.</text>
</comment>
<feature type="active site" description="For nuclease activity" evidence="15">
    <location>
        <position position="1107"/>
    </location>
</feature>
<dbReference type="GO" id="GO:0003677">
    <property type="term" value="F:DNA binding"/>
    <property type="evidence" value="ECO:0007669"/>
    <property type="project" value="UniProtKB-UniRule"/>
</dbReference>
<feature type="region of interest" description="Nuclease activity, interacts with RecD and RecA" evidence="15">
    <location>
        <begin position="923"/>
        <end position="1206"/>
    </location>
</feature>
<evidence type="ECO:0000256" key="1">
    <source>
        <dbReference type="ARBA" id="ARBA00022722"/>
    </source>
</evidence>
<feature type="binding site" evidence="15">
    <location>
        <position position="978"/>
    </location>
    <ligand>
        <name>Mg(2+)</name>
        <dbReference type="ChEBI" id="CHEBI:18420"/>
    </ligand>
</feature>
<dbReference type="Gene3D" id="3.90.320.10">
    <property type="match status" value="1"/>
</dbReference>
<comment type="catalytic activity">
    <reaction evidence="15">
        <text>Exonucleolytic cleavage (in the presence of ATP) in either 5'- to 3'- or 3'- to 5'-direction to yield 5'-phosphooligonucleotides.</text>
        <dbReference type="EC" id="3.1.11.5"/>
    </reaction>
</comment>
<keyword evidence="2 15" id="KW-0479">Metal-binding</keyword>
<dbReference type="EC" id="3.1.11.5" evidence="15"/>
<dbReference type="InterPro" id="IPR027417">
    <property type="entry name" value="P-loop_NTPase"/>
</dbReference>
<dbReference type="HAMAP" id="MF_01485">
    <property type="entry name" value="RecB"/>
    <property type="match status" value="1"/>
</dbReference>
<dbReference type="InterPro" id="IPR014016">
    <property type="entry name" value="UvrD-like_ATP-bd"/>
</dbReference>
<evidence type="ECO:0000256" key="10">
    <source>
        <dbReference type="ARBA" id="ARBA00023125"/>
    </source>
</evidence>
<keyword evidence="4 15" id="KW-0227">DNA damage</keyword>
<dbReference type="PROSITE" id="PS51198">
    <property type="entry name" value="UVRD_HELICASE_ATP_BIND"/>
    <property type="match status" value="1"/>
</dbReference>
<dbReference type="GO" id="GO:0009338">
    <property type="term" value="C:exodeoxyribonuclease V complex"/>
    <property type="evidence" value="ECO:0007669"/>
    <property type="project" value="TreeGrafter"/>
</dbReference>
<comment type="similarity">
    <text evidence="15">Belongs to the helicase family. UvrD subfamily.</text>
</comment>
<evidence type="ECO:0000256" key="16">
    <source>
        <dbReference type="PROSITE-ProRule" id="PRU00560"/>
    </source>
</evidence>
<organism evidence="19 20">
    <name type="scientific">Dokdonella fugitiva</name>
    <dbReference type="NCBI Taxonomy" id="328517"/>
    <lineage>
        <taxon>Bacteria</taxon>
        <taxon>Pseudomonadati</taxon>
        <taxon>Pseudomonadota</taxon>
        <taxon>Gammaproteobacteria</taxon>
        <taxon>Lysobacterales</taxon>
        <taxon>Rhodanobacteraceae</taxon>
        <taxon>Dokdonella</taxon>
    </lineage>
</organism>
<comment type="caution">
    <text evidence="19">The sequence shown here is derived from an EMBL/GenBank/DDBJ whole genome shotgun (WGS) entry which is preliminary data.</text>
</comment>
<evidence type="ECO:0000256" key="2">
    <source>
        <dbReference type="ARBA" id="ARBA00022723"/>
    </source>
</evidence>
<evidence type="ECO:0000256" key="4">
    <source>
        <dbReference type="ARBA" id="ARBA00022763"/>
    </source>
</evidence>
<dbReference type="InterPro" id="IPR004586">
    <property type="entry name" value="RecB"/>
</dbReference>
<comment type="catalytic activity">
    <reaction evidence="13 15">
        <text>Couples ATP hydrolysis with the unwinding of duplex DNA by translocating in the 3'-5' direction.</text>
        <dbReference type="EC" id="5.6.2.4"/>
    </reaction>
</comment>
<keyword evidence="6 15" id="KW-0347">Helicase</keyword>
<keyword evidence="8 15" id="KW-0067">ATP-binding</keyword>
<dbReference type="GO" id="GO:0008854">
    <property type="term" value="F:exodeoxyribonuclease V activity"/>
    <property type="evidence" value="ECO:0007669"/>
    <property type="project" value="UniProtKB-EC"/>
</dbReference>
<dbReference type="InterPro" id="IPR038726">
    <property type="entry name" value="PDDEXK_AddAB-type"/>
</dbReference>
<dbReference type="GO" id="GO:0005829">
    <property type="term" value="C:cytosol"/>
    <property type="evidence" value="ECO:0007669"/>
    <property type="project" value="TreeGrafter"/>
</dbReference>
<dbReference type="Gene3D" id="1.10.3170.10">
    <property type="entry name" value="Recbcd, chain B, domain 2"/>
    <property type="match status" value="1"/>
</dbReference>
<evidence type="ECO:0000256" key="9">
    <source>
        <dbReference type="ARBA" id="ARBA00022842"/>
    </source>
</evidence>
<dbReference type="Pfam" id="PF00580">
    <property type="entry name" value="UvrD-helicase"/>
    <property type="match status" value="1"/>
</dbReference>
<keyword evidence="5 15" id="KW-0378">Hydrolase</keyword>
<dbReference type="GO" id="GO:0043138">
    <property type="term" value="F:3'-5' DNA helicase activity"/>
    <property type="evidence" value="ECO:0007669"/>
    <property type="project" value="UniProtKB-UniRule"/>
</dbReference>
<keyword evidence="12 15" id="KW-0413">Isomerase</keyword>
<evidence type="ECO:0000259" key="18">
    <source>
        <dbReference type="PROSITE" id="PS51217"/>
    </source>
</evidence>
<dbReference type="EC" id="5.6.2.4" evidence="15"/>
<evidence type="ECO:0000256" key="14">
    <source>
        <dbReference type="ARBA" id="ARBA00048988"/>
    </source>
</evidence>
<dbReference type="EMBL" id="JACGXL010000003">
    <property type="protein sequence ID" value="MBA8887994.1"/>
    <property type="molecule type" value="Genomic_DNA"/>
</dbReference>
<keyword evidence="7 15" id="KW-0269">Exonuclease</keyword>
<dbReference type="Gene3D" id="1.10.486.10">
    <property type="entry name" value="PCRA, domain 4"/>
    <property type="match status" value="1"/>
</dbReference>
<dbReference type="Proteomes" id="UP000550401">
    <property type="component" value="Unassembled WGS sequence"/>
</dbReference>
<comment type="miscellaneous">
    <text evidence="15">In the RecBCD complex, RecB has a slow 3'-5' helicase, an exonuclease activity and loads RecA onto ssDNA, RecD has a fast 5'-3' helicase activity, while RecC stimulates the ATPase and processivity of the RecB helicase and contributes to recognition of the Chi site.</text>
</comment>
<proteinExistence type="inferred from homology"/>
<dbReference type="AlphaFoldDB" id="A0A839F6Z9"/>
<dbReference type="InterPro" id="IPR011335">
    <property type="entry name" value="Restrct_endonuc-II-like"/>
</dbReference>
<evidence type="ECO:0000256" key="5">
    <source>
        <dbReference type="ARBA" id="ARBA00022801"/>
    </source>
</evidence>
<dbReference type="CDD" id="cd22352">
    <property type="entry name" value="RecB_C-like"/>
    <property type="match status" value="1"/>
</dbReference>
<comment type="domain">
    <text evidence="15">The N-terminal DNA-binding domain is a ssDNA-dependent ATPase and has ATP-dependent 3'-5' helicase function. This domain interacts with RecC.</text>
</comment>
<dbReference type="PANTHER" id="PTHR11070">
    <property type="entry name" value="UVRD / RECB / PCRA DNA HELICASE FAMILY MEMBER"/>
    <property type="match status" value="1"/>
</dbReference>
<dbReference type="GO" id="GO:0005524">
    <property type="term" value="F:ATP binding"/>
    <property type="evidence" value="ECO:0007669"/>
    <property type="project" value="UniProtKB-UniRule"/>
</dbReference>
<evidence type="ECO:0000256" key="6">
    <source>
        <dbReference type="ARBA" id="ARBA00022806"/>
    </source>
</evidence>
<dbReference type="SUPFAM" id="SSF52980">
    <property type="entry name" value="Restriction endonuclease-like"/>
    <property type="match status" value="1"/>
</dbReference>
<keyword evidence="9 15" id="KW-0460">Magnesium</keyword>
<evidence type="ECO:0000313" key="19">
    <source>
        <dbReference type="EMBL" id="MBA8887994.1"/>
    </source>
</evidence>
<comment type="cofactor">
    <cofactor evidence="15">
        <name>Mg(2+)</name>
        <dbReference type="ChEBI" id="CHEBI:18420"/>
    </cofactor>
    <text evidence="15">Binds 1 Mg(2+) ion per subunit.</text>
</comment>
<evidence type="ECO:0000256" key="15">
    <source>
        <dbReference type="HAMAP-Rule" id="MF_01485"/>
    </source>
</evidence>
<sequence>MTTPAHVPLQPLDWRTMALGGRTLIEASAGTGKTWSIGLVYLRLLLERDVGVEHILVTTFTVAAAQELRERLRQRIVEAEQWLQRHVDDATDASAPTESPLDAYLAERCREPGWAGRALRRMRVARADIDRAPISTIHALCQRIQRDFPLESGAAFGEERLVVDEDLRRECVEDFWRRRYLDDAVDADEGGALFRDGPEGLLRDLGTIAASGDDWIEPDGLAALPDRVARLATAEHVQELRRLAGDGRLYDGRKRALAERLARAATALANAPVSLEALADALDDYFTDAKIEHQQSPTAPLRLREHPLVRELQALRETLAARTVLARGRVIAAAAQACRSGIPERAQRRGVATFAMLVDRIHARLADAVHGRVLADRLFAAFPAALIDEFQDTDTRQYAIFDRIYRDAGGGERGSLVMIGDPKQAIYAFRGGDIGAYLAASRQAGARHSLATNQRSARRLVDALNALYGEGGGFGTSGIDYQPVSAAGRADRQPYCIDGVPLARPLVVHLFGGACTDGKPPALARMHELALDDCANDIAERLRDRSRTIDGRPLVPGDVAVLVPTNQDVLAMRRRLRERGVPCAGGGRGSVFDGEAAADLELLLHAVLDAEDERAVRAALATRLLGADLAALEQWAARPAAFEREIERFAEWRELARRRGVLALLRAVLERRASAVLAGADGERMLTDLRHLGELLAAEEARQHGLEGLIAWFATIRRDKGDDDTAATDARQLRIESDAARVQITTIHASKGLEYPIVYLPLAWRVQDLSGARMPRVLRFRDEAGRLRIDVGSADFVANRARHHRDALDERLRLLYVALTRAVHALHVYWVDRGCVPDDGQVDAAQAWRVPAIDVLIDAARRRAGTARGEQGVREFALGTAVIDVVGPCASTPGWRAPYEEPDAPRTVQVPAPALRRFEWQHSFSSMIRGIAARMQDEAGASDEATAIDTDVDESTIEDPRLSALQEWRGPRFGDAVHAMFERAEPQPLWPTQRTLIEHELLAQGLRVAAGDADAVERIGRMIDRCRTTDLGGGLQLAALRDGQRVVEFEFQFPANEVSVARLRTLCEQHGAPHVVPAVLDRPVLNGMLGGFIDLVFAWDGRYHVLDYKTNWLGISLADYSGAALDDAMRAHHYPLQALLYTVALHRYLRARLRGYEPARDLGGSWYLFVRALGFEPGSGLWRRQWPTALIEALDDEFAGAGEVAA</sequence>
<evidence type="ECO:0000259" key="17">
    <source>
        <dbReference type="PROSITE" id="PS51198"/>
    </source>
</evidence>
<evidence type="ECO:0000256" key="3">
    <source>
        <dbReference type="ARBA" id="ARBA00022741"/>
    </source>
</evidence>
<keyword evidence="20" id="KW-1185">Reference proteome</keyword>
<evidence type="ECO:0000256" key="13">
    <source>
        <dbReference type="ARBA" id="ARBA00034617"/>
    </source>
</evidence>
<keyword evidence="11 15" id="KW-0234">DNA repair</keyword>
<accession>A0A839F6Z9</accession>
<evidence type="ECO:0000313" key="20">
    <source>
        <dbReference type="Proteomes" id="UP000550401"/>
    </source>
</evidence>
<reference evidence="19 20" key="1">
    <citation type="submission" date="2020-07" db="EMBL/GenBank/DDBJ databases">
        <title>Genomic Encyclopedia of Type Strains, Phase IV (KMG-V): Genome sequencing to study the core and pangenomes of soil and plant-associated prokaryotes.</title>
        <authorList>
            <person name="Whitman W."/>
        </authorList>
    </citation>
    <scope>NUCLEOTIDE SEQUENCE [LARGE SCALE GENOMIC DNA]</scope>
    <source>
        <strain evidence="19 20">RH2WT43</strain>
    </source>
</reference>
<keyword evidence="10 15" id="KW-0238">DNA-binding</keyword>
<dbReference type="SUPFAM" id="SSF52540">
    <property type="entry name" value="P-loop containing nucleoside triphosphate hydrolases"/>
    <property type="match status" value="1"/>
</dbReference>
<feature type="binding site" evidence="16">
    <location>
        <begin position="27"/>
        <end position="34"/>
    </location>
    <ligand>
        <name>ATP</name>
        <dbReference type="ChEBI" id="CHEBI:30616"/>
    </ligand>
</feature>
<feature type="domain" description="UvrD-like helicase C-terminal" evidence="18">
    <location>
        <begin position="490"/>
        <end position="752"/>
    </location>
</feature>
<feature type="region of interest" description="DNA-binding and helicase activity, interacts with RecC" evidence="15">
    <location>
        <begin position="1"/>
        <end position="900"/>
    </location>
</feature>
<gene>
    <name evidence="15" type="primary">recB</name>
    <name evidence="19" type="ORF">FHW12_002218</name>
</gene>
<dbReference type="Pfam" id="PF13361">
    <property type="entry name" value="UvrD_C"/>
    <property type="match status" value="1"/>
</dbReference>
<name>A0A839F6Z9_9GAMM</name>
<evidence type="ECO:0000256" key="12">
    <source>
        <dbReference type="ARBA" id="ARBA00023235"/>
    </source>
</evidence>
<keyword evidence="3 15" id="KW-0547">Nucleotide-binding</keyword>